<dbReference type="OrthoDB" id="9806926at2"/>
<evidence type="ECO:0000256" key="1">
    <source>
        <dbReference type="ARBA" id="ARBA00004651"/>
    </source>
</evidence>
<dbReference type="GO" id="GO:0005283">
    <property type="term" value="F:amino acid:sodium symporter activity"/>
    <property type="evidence" value="ECO:0007669"/>
    <property type="project" value="InterPro"/>
</dbReference>
<evidence type="ECO:0000256" key="5">
    <source>
        <dbReference type="ARBA" id="ARBA00022692"/>
    </source>
</evidence>
<keyword evidence="10" id="KW-1185">Reference proteome</keyword>
<dbReference type="PRINTS" id="PR00175">
    <property type="entry name" value="NAALASMPORT"/>
</dbReference>
<dbReference type="KEGG" id="hhk:HH1059_19510"/>
<reference evidence="9" key="1">
    <citation type="submission" date="2016-02" db="EMBL/GenBank/DDBJ databases">
        <title>Halorhodospira halochloris DSM-1059 complete genome, version 2.</title>
        <authorList>
            <person name="Tsukatani Y."/>
        </authorList>
    </citation>
    <scope>NUCLEOTIDE SEQUENCE</scope>
    <source>
        <strain evidence="9">DSM 1059</strain>
    </source>
</reference>
<dbReference type="RefSeq" id="WP_096409982.1">
    <property type="nucleotide sequence ID" value="NZ_AP017372.2"/>
</dbReference>
<evidence type="ECO:0000313" key="10">
    <source>
        <dbReference type="Proteomes" id="UP000218890"/>
    </source>
</evidence>
<dbReference type="EMBL" id="AP017372">
    <property type="protein sequence ID" value="BAU58649.1"/>
    <property type="molecule type" value="Genomic_DNA"/>
</dbReference>
<keyword evidence="8" id="KW-0997">Cell inner membrane</keyword>
<dbReference type="AlphaFoldDB" id="A0A0X8XAW3"/>
<feature type="transmembrane region" description="Helical" evidence="8">
    <location>
        <begin position="360"/>
        <end position="380"/>
    </location>
</feature>
<evidence type="ECO:0000256" key="4">
    <source>
        <dbReference type="ARBA" id="ARBA00022475"/>
    </source>
</evidence>
<organism evidence="9 10">
    <name type="scientific">Halorhodospira halochloris</name>
    <name type="common">Ectothiorhodospira halochloris</name>
    <dbReference type="NCBI Taxonomy" id="1052"/>
    <lineage>
        <taxon>Bacteria</taxon>
        <taxon>Pseudomonadati</taxon>
        <taxon>Pseudomonadota</taxon>
        <taxon>Gammaproteobacteria</taxon>
        <taxon>Chromatiales</taxon>
        <taxon>Ectothiorhodospiraceae</taxon>
        <taxon>Halorhodospira</taxon>
    </lineage>
</organism>
<keyword evidence="6 8" id="KW-1133">Transmembrane helix</keyword>
<dbReference type="Pfam" id="PF01235">
    <property type="entry name" value="Na_Ala_symp"/>
    <property type="match status" value="1"/>
</dbReference>
<feature type="transmembrane region" description="Helical" evidence="8">
    <location>
        <begin position="400"/>
        <end position="420"/>
    </location>
</feature>
<keyword evidence="3 8" id="KW-0813">Transport</keyword>
<feature type="transmembrane region" description="Helical" evidence="8">
    <location>
        <begin position="73"/>
        <end position="93"/>
    </location>
</feature>
<feature type="transmembrane region" description="Helical" evidence="8">
    <location>
        <begin position="193"/>
        <end position="217"/>
    </location>
</feature>
<feature type="transmembrane region" description="Helical" evidence="8">
    <location>
        <begin position="307"/>
        <end position="336"/>
    </location>
</feature>
<evidence type="ECO:0000313" key="9">
    <source>
        <dbReference type="EMBL" id="BAU58649.1"/>
    </source>
</evidence>
<comment type="similarity">
    <text evidence="2 8">Belongs to the alanine or glycine:cation symporter (AGCS) (TC 2.A.25) family.</text>
</comment>
<feature type="transmembrane region" description="Helical" evidence="8">
    <location>
        <begin position="15"/>
        <end position="35"/>
    </location>
</feature>
<keyword evidence="8" id="KW-0769">Symport</keyword>
<comment type="subcellular location">
    <subcellularLocation>
        <location evidence="8">Cell inner membrane</location>
        <topology evidence="8">Multi-pass membrane protein</topology>
    </subcellularLocation>
    <subcellularLocation>
        <location evidence="1">Cell membrane</location>
        <topology evidence="1">Multi-pass membrane protein</topology>
    </subcellularLocation>
</comment>
<protein>
    <recommendedName>
        <fullName evidence="11">Sodium/glycine symporter GlyP</fullName>
    </recommendedName>
</protein>
<feature type="transmembrane region" description="Helical" evidence="8">
    <location>
        <begin position="224"/>
        <end position="244"/>
    </location>
</feature>
<dbReference type="GO" id="GO:0005886">
    <property type="term" value="C:plasma membrane"/>
    <property type="evidence" value="ECO:0007669"/>
    <property type="project" value="UniProtKB-SubCell"/>
</dbReference>
<dbReference type="InterPro" id="IPR001463">
    <property type="entry name" value="Na/Ala_symport"/>
</dbReference>
<evidence type="ECO:0000256" key="8">
    <source>
        <dbReference type="RuleBase" id="RU363064"/>
    </source>
</evidence>
<keyword evidence="5 8" id="KW-0812">Transmembrane</keyword>
<accession>A0A0X8XAW3</accession>
<feature type="transmembrane region" description="Helical" evidence="8">
    <location>
        <begin position="99"/>
        <end position="122"/>
    </location>
</feature>
<sequence length="456" mass="48689">MVERVEAAFSSLSDFLWGPPLIALVVGGGIFFLIFSRGLPYRHFGHALAVVAGRHDRPDDPGDINHFQALSTALSGTLGLGNIAGVAVAITMGGPGAIFWMWVTALVGVATKFFTCTSALLYRGYDSQGNLQGGPMYMIREGLGRRWMPLAMFFCIAGLFGTLPIFQINQLTEALRDAILVPADLLTEEQIPWFNLLFGCAIAAVVAAVIFGGIWRIGYVASRLVPAMVIAYMLCAVGILALNAAEIPQYLGLIVTDAFSGQAVAGGLLGVMIVGVRQGAFSNEAGIGTEVMALGATKTRKPVRAGLVAMIGPVVDTLIVCTCTALVILITGAWVADGEVEGAALTAAAFAEALGGAGPWLVAVLVVLFSMTTMFTFWYYGAKCLGFLVGAEYQHYYKYFYTALVVVGAVATLEVVIYLVTAMYGLMAIPTMIATLLLAPRVMREAQDYFRRRDWL</sequence>
<name>A0A0X8XAW3_HALHR</name>
<dbReference type="PANTHER" id="PTHR30330:SF3">
    <property type="entry name" value="TRANSCRIPTIONAL REGULATOR, LRP FAMILY"/>
    <property type="match status" value="1"/>
</dbReference>
<dbReference type="Proteomes" id="UP000218890">
    <property type="component" value="Chromosome"/>
</dbReference>
<evidence type="ECO:0000256" key="3">
    <source>
        <dbReference type="ARBA" id="ARBA00022448"/>
    </source>
</evidence>
<feature type="transmembrane region" description="Helical" evidence="8">
    <location>
        <begin position="250"/>
        <end position="274"/>
    </location>
</feature>
<evidence type="ECO:0008006" key="11">
    <source>
        <dbReference type="Google" id="ProtNLM"/>
    </source>
</evidence>
<gene>
    <name evidence="9" type="primary">dagA</name>
    <name evidence="9" type="ORF">HH1059_19510</name>
</gene>
<dbReference type="PANTHER" id="PTHR30330">
    <property type="entry name" value="AGSS FAMILY TRANSPORTER, SODIUM-ALANINE"/>
    <property type="match status" value="1"/>
</dbReference>
<feature type="transmembrane region" description="Helical" evidence="8">
    <location>
        <begin position="426"/>
        <end position="443"/>
    </location>
</feature>
<dbReference type="NCBIfam" id="TIGR00835">
    <property type="entry name" value="agcS"/>
    <property type="match status" value="1"/>
</dbReference>
<evidence type="ECO:0000256" key="7">
    <source>
        <dbReference type="ARBA" id="ARBA00023136"/>
    </source>
</evidence>
<feature type="transmembrane region" description="Helical" evidence="8">
    <location>
        <begin position="147"/>
        <end position="166"/>
    </location>
</feature>
<evidence type="ECO:0000256" key="2">
    <source>
        <dbReference type="ARBA" id="ARBA00009261"/>
    </source>
</evidence>
<keyword evidence="7 8" id="KW-0472">Membrane</keyword>
<dbReference type="PROSITE" id="PS00873">
    <property type="entry name" value="NA_ALANINE_SYMP"/>
    <property type="match status" value="1"/>
</dbReference>
<evidence type="ECO:0000256" key="6">
    <source>
        <dbReference type="ARBA" id="ARBA00022989"/>
    </source>
</evidence>
<dbReference type="Gene3D" id="1.20.1740.10">
    <property type="entry name" value="Amino acid/polyamine transporter I"/>
    <property type="match status" value="1"/>
</dbReference>
<keyword evidence="4" id="KW-1003">Cell membrane</keyword>
<proteinExistence type="inferred from homology"/>